<organism evidence="1 2">
    <name type="scientific">Facklamia hominis</name>
    <dbReference type="NCBI Taxonomy" id="178214"/>
    <lineage>
        <taxon>Bacteria</taxon>
        <taxon>Bacillati</taxon>
        <taxon>Bacillota</taxon>
        <taxon>Bacilli</taxon>
        <taxon>Lactobacillales</taxon>
        <taxon>Aerococcaceae</taxon>
        <taxon>Facklamia</taxon>
    </lineage>
</organism>
<name>A0AAJ1Q564_9LACT</name>
<dbReference type="Proteomes" id="UP001229251">
    <property type="component" value="Unassembled WGS sequence"/>
</dbReference>
<proteinExistence type="predicted"/>
<dbReference type="EMBL" id="JASOOE010000003">
    <property type="protein sequence ID" value="MDK7186718.1"/>
    <property type="molecule type" value="Genomic_DNA"/>
</dbReference>
<accession>A0AAJ1Q564</accession>
<comment type="caution">
    <text evidence="1">The sequence shown here is derived from an EMBL/GenBank/DDBJ whole genome shotgun (WGS) entry which is preliminary data.</text>
</comment>
<reference evidence="1" key="1">
    <citation type="submission" date="2023-05" db="EMBL/GenBank/DDBJ databases">
        <title>Cataloging the Phylogenetic Diversity of Human Bladder Bacteria.</title>
        <authorList>
            <person name="Du J."/>
        </authorList>
    </citation>
    <scope>NUCLEOTIDE SEQUENCE</scope>
    <source>
        <strain evidence="1">UMB1231</strain>
    </source>
</reference>
<dbReference type="RefSeq" id="WP_016647647.1">
    <property type="nucleotide sequence ID" value="NZ_JASOOE010000003.1"/>
</dbReference>
<gene>
    <name evidence="1" type="ORF">QP433_01855</name>
</gene>
<evidence type="ECO:0000313" key="1">
    <source>
        <dbReference type="EMBL" id="MDK7186718.1"/>
    </source>
</evidence>
<dbReference type="AlphaFoldDB" id="A0AAJ1Q564"/>
<protein>
    <recommendedName>
        <fullName evidence="3">Iron-sulfur cluster biosynthesis protein</fullName>
    </recommendedName>
</protein>
<evidence type="ECO:0008006" key="3">
    <source>
        <dbReference type="Google" id="ProtNLM"/>
    </source>
</evidence>
<sequence length="109" mass="12698">MVFHKHMELTVDNLAAEWFKDEVGMRPNWGIRIKTKIYSSSPIDPGIGIGIESAEADSPIAFFRADNGISFFIEEQDAWYFKEYDLHIVYDKTRNEPAYQFIKDGKIFE</sequence>
<evidence type="ECO:0000313" key="2">
    <source>
        <dbReference type="Proteomes" id="UP001229251"/>
    </source>
</evidence>